<reference evidence="3" key="1">
    <citation type="journal article" date="2015" name="PLoS Genet.">
        <title>Genome Sequence and Transcriptome Analyses of Chrysochromulina tobin: Metabolic Tools for Enhanced Algal Fitness in the Prominent Order Prymnesiales (Haptophyceae).</title>
        <authorList>
            <person name="Hovde B.T."/>
            <person name="Deodato C.R."/>
            <person name="Hunsperger H.M."/>
            <person name="Ryken S.A."/>
            <person name="Yost W."/>
            <person name="Jha R.K."/>
            <person name="Patterson J."/>
            <person name="Monnat R.J. Jr."/>
            <person name="Barlow S.B."/>
            <person name="Starkenburg S.R."/>
            <person name="Cattolico R.A."/>
        </authorList>
    </citation>
    <scope>NUCLEOTIDE SEQUENCE</scope>
    <source>
        <strain evidence="3">CCMP291</strain>
    </source>
</reference>
<dbReference type="Proteomes" id="UP000037460">
    <property type="component" value="Unassembled WGS sequence"/>
</dbReference>
<feature type="compositionally biased region" description="Basic and acidic residues" evidence="1">
    <location>
        <begin position="104"/>
        <end position="127"/>
    </location>
</feature>
<sequence length="216" mass="22832">MFATLSAASTQGPGVQMLLSELPSVLRALAAGLAAAPKSCLICLRLLLSADRAAMHAHAELWLPGVVEFVLDELKEARLADAEAARLAAAEATGKKGPAVSSSEAKDKSKEAGEAKDKSKEADEAKENQGGAGSSGRRSPVWEVIARTPPGLPEPILLPTPTTNAAREEATARLWGAVAELLGPYLGEPDRRDQLNQFLTLPAAPERGYLERRAHR</sequence>
<dbReference type="AlphaFoldDB" id="A0A0M0J482"/>
<name>A0A0M0J482_9EUKA</name>
<evidence type="ECO:0000256" key="1">
    <source>
        <dbReference type="SAM" id="MobiDB-lite"/>
    </source>
</evidence>
<evidence type="ECO:0000313" key="3">
    <source>
        <dbReference type="Proteomes" id="UP000037460"/>
    </source>
</evidence>
<dbReference type="EMBL" id="JWZX01003387">
    <property type="protein sequence ID" value="KOO21142.1"/>
    <property type="molecule type" value="Genomic_DNA"/>
</dbReference>
<evidence type="ECO:0000313" key="2">
    <source>
        <dbReference type="EMBL" id="KOO21142.1"/>
    </source>
</evidence>
<accession>A0A0M0J482</accession>
<protein>
    <submittedName>
        <fullName evidence="2">Uncharacterized protein</fullName>
    </submittedName>
</protein>
<feature type="region of interest" description="Disordered" evidence="1">
    <location>
        <begin position="91"/>
        <end position="140"/>
    </location>
</feature>
<proteinExistence type="predicted"/>
<comment type="caution">
    <text evidence="2">The sequence shown here is derived from an EMBL/GenBank/DDBJ whole genome shotgun (WGS) entry which is preliminary data.</text>
</comment>
<gene>
    <name evidence="2" type="ORF">Ctob_001837</name>
</gene>
<keyword evidence="3" id="KW-1185">Reference proteome</keyword>
<organism evidence="2 3">
    <name type="scientific">Chrysochromulina tobinii</name>
    <dbReference type="NCBI Taxonomy" id="1460289"/>
    <lineage>
        <taxon>Eukaryota</taxon>
        <taxon>Haptista</taxon>
        <taxon>Haptophyta</taxon>
        <taxon>Prymnesiophyceae</taxon>
        <taxon>Prymnesiales</taxon>
        <taxon>Chrysochromulinaceae</taxon>
        <taxon>Chrysochromulina</taxon>
    </lineage>
</organism>